<name>A0A3E2N0L4_MYCMR</name>
<dbReference type="OMA" id="VAGHILW"/>
<dbReference type="Proteomes" id="UP000257451">
    <property type="component" value="Unassembled WGS sequence"/>
</dbReference>
<accession>A0A3E2N0L4</accession>
<comment type="caution">
    <text evidence="2">The sequence shown here is derived from an EMBL/GenBank/DDBJ whole genome shotgun (WGS) entry which is preliminary data.</text>
</comment>
<dbReference type="EMBL" id="PEDF01000023">
    <property type="protein sequence ID" value="RFZ46301.1"/>
    <property type="molecule type" value="Genomic_DNA"/>
</dbReference>
<evidence type="ECO:0000256" key="1">
    <source>
        <dbReference type="SAM" id="Phobius"/>
    </source>
</evidence>
<evidence type="ECO:0000313" key="2">
    <source>
        <dbReference type="EMBL" id="RFZ46301.1"/>
    </source>
</evidence>
<reference evidence="2 3" key="1">
    <citation type="journal article" date="2018" name="Sci. Rep.">
        <title>Extensive genomic diversity among Mycobacterium marinum strains revealed by whole genome sequencing.</title>
        <authorList>
            <person name="Das S."/>
            <person name="Pettersson B.M."/>
            <person name="Behra P.R."/>
            <person name="Mallick A."/>
            <person name="Cheramie M."/>
            <person name="Ramesh M."/>
            <person name="Shirreff L."/>
            <person name="DuCote T."/>
            <person name="Dasgupta S."/>
            <person name="Ennis D.G."/>
            <person name="Kirsebom L.A."/>
        </authorList>
    </citation>
    <scope>NUCLEOTIDE SEQUENCE [LARGE SCALE GENOMIC DNA]</scope>
    <source>
        <strain evidence="2 3">Davis1</strain>
    </source>
</reference>
<feature type="transmembrane region" description="Helical" evidence="1">
    <location>
        <begin position="65"/>
        <end position="87"/>
    </location>
</feature>
<gene>
    <name evidence="2" type="ORF">DAVIS_00815</name>
</gene>
<keyword evidence="1" id="KW-0472">Membrane</keyword>
<proteinExistence type="predicted"/>
<keyword evidence="1" id="KW-0812">Transmembrane</keyword>
<dbReference type="AlphaFoldDB" id="A0A3E2N0L4"/>
<keyword evidence="1" id="KW-1133">Transmembrane helix</keyword>
<dbReference type="RefSeq" id="WP_011740227.1">
    <property type="nucleotide sequence ID" value="NZ_BQLC01000452.1"/>
</dbReference>
<evidence type="ECO:0000313" key="3">
    <source>
        <dbReference type="Proteomes" id="UP000257451"/>
    </source>
</evidence>
<feature type="transmembrane region" description="Helical" evidence="1">
    <location>
        <begin position="7"/>
        <end position="28"/>
    </location>
</feature>
<sequence length="91" mass="9647">MIRTEAVLGGAGGVTAGYLLWLVAISIGDDLTTVGQWSLVILLLSGLLAVGAALVGLLMRWRNRYGWSAFVFGLPVLPVVLTLAVLADIYF</sequence>
<feature type="transmembrane region" description="Helical" evidence="1">
    <location>
        <begin position="34"/>
        <end position="58"/>
    </location>
</feature>
<protein>
    <submittedName>
        <fullName evidence="2">Uncharacterized protein</fullName>
    </submittedName>
</protein>
<organism evidence="2 3">
    <name type="scientific">Mycobacterium marinum</name>
    <dbReference type="NCBI Taxonomy" id="1781"/>
    <lineage>
        <taxon>Bacteria</taxon>
        <taxon>Bacillati</taxon>
        <taxon>Actinomycetota</taxon>
        <taxon>Actinomycetes</taxon>
        <taxon>Mycobacteriales</taxon>
        <taxon>Mycobacteriaceae</taxon>
        <taxon>Mycobacterium</taxon>
        <taxon>Mycobacterium ulcerans group</taxon>
    </lineage>
</organism>